<evidence type="ECO:0000256" key="5">
    <source>
        <dbReference type="ARBA" id="ARBA00023163"/>
    </source>
</evidence>
<evidence type="ECO:0000313" key="7">
    <source>
        <dbReference type="EMBL" id="SHK13709.1"/>
    </source>
</evidence>
<feature type="domain" description="HTH gntR-type" evidence="6">
    <location>
        <begin position="12"/>
        <end position="80"/>
    </location>
</feature>
<dbReference type="InterPro" id="IPR015421">
    <property type="entry name" value="PyrdxlP-dep_Trfase_major"/>
</dbReference>
<evidence type="ECO:0000313" key="8">
    <source>
        <dbReference type="Proteomes" id="UP000183997"/>
    </source>
</evidence>
<dbReference type="InterPro" id="IPR015424">
    <property type="entry name" value="PyrdxlP-dep_Trfase"/>
</dbReference>
<dbReference type="CDD" id="cd07377">
    <property type="entry name" value="WHTH_GntR"/>
    <property type="match status" value="1"/>
</dbReference>
<organism evidence="7 8">
    <name type="scientific">Desulforamulus aeronauticus DSM 10349</name>
    <dbReference type="NCBI Taxonomy" id="1121421"/>
    <lineage>
        <taxon>Bacteria</taxon>
        <taxon>Bacillati</taxon>
        <taxon>Bacillota</taxon>
        <taxon>Clostridia</taxon>
        <taxon>Eubacteriales</taxon>
        <taxon>Peptococcaceae</taxon>
        <taxon>Desulforamulus</taxon>
    </lineage>
</organism>
<dbReference type="SUPFAM" id="SSF46785">
    <property type="entry name" value="Winged helix' DNA-binding domain"/>
    <property type="match status" value="1"/>
</dbReference>
<dbReference type="Proteomes" id="UP000183997">
    <property type="component" value="Unassembled WGS sequence"/>
</dbReference>
<dbReference type="PANTHER" id="PTHR46577">
    <property type="entry name" value="HTH-TYPE TRANSCRIPTIONAL REGULATORY PROTEIN GABR"/>
    <property type="match status" value="1"/>
</dbReference>
<keyword evidence="4" id="KW-0238">DNA-binding</keyword>
<evidence type="ECO:0000256" key="3">
    <source>
        <dbReference type="ARBA" id="ARBA00023015"/>
    </source>
</evidence>
<dbReference type="Pfam" id="PF00155">
    <property type="entry name" value="Aminotran_1_2"/>
    <property type="match status" value="1"/>
</dbReference>
<keyword evidence="3" id="KW-0805">Transcription regulation</keyword>
<dbReference type="AlphaFoldDB" id="A0A1M6Q0G5"/>
<dbReference type="OrthoDB" id="9808770at2"/>
<dbReference type="InterPro" id="IPR004839">
    <property type="entry name" value="Aminotransferase_I/II_large"/>
</dbReference>
<reference evidence="8" key="1">
    <citation type="submission" date="2016-11" db="EMBL/GenBank/DDBJ databases">
        <authorList>
            <person name="Varghese N."/>
            <person name="Submissions S."/>
        </authorList>
    </citation>
    <scope>NUCLEOTIDE SEQUENCE [LARGE SCALE GENOMIC DNA]</scope>
    <source>
        <strain evidence="8">DSM 10349</strain>
    </source>
</reference>
<dbReference type="EMBL" id="FRAR01000007">
    <property type="protein sequence ID" value="SHK13709.1"/>
    <property type="molecule type" value="Genomic_DNA"/>
</dbReference>
<dbReference type="InterPro" id="IPR036390">
    <property type="entry name" value="WH_DNA-bd_sf"/>
</dbReference>
<sequence length="466" mass="53711">MLTYDFNSKGKLPLYICLYNYIKKDILSGILKPDEKLPSKRNLAQHLKISVISVENAYAQLILEGYIYAIEKKGYFVSPLHDTLPDPVVSPVKKQFVHAAAKDGYIFDFQSNNICSGKFPFSTWAKLMRETLSEQAAHLLEATPYNGIEELRKAIADHLYRFRGISVLPQQIVIGAGTEYLYSLIIQLFGRNRIYAIEDPGYPKMAKIYKSNDASCVFIGMDNSGLSLKELEASAADIVHISPSHHFPTGIVMPIKRRQELLIWANKKDGRYILEDDYDSEFRFSGKPVQTLQSIDVNEKVIYINTFSKSIAPSIRISFMVLPPHLMNKYREDFHFYSCTVPSFEQFTLAKFIANGYFERHINRMRYYYKRQRDSVIHLLKCSPLRDRITILEEDSGLHFLMKIQTNMSDEAIVKTANKQGIRLSCLSNYFYDSSRQEDGVIIVNYSGIEYDKTEEAMQRLIKVFM</sequence>
<dbReference type="SMART" id="SM00345">
    <property type="entry name" value="HTH_GNTR"/>
    <property type="match status" value="1"/>
</dbReference>
<evidence type="ECO:0000259" key="6">
    <source>
        <dbReference type="PROSITE" id="PS50949"/>
    </source>
</evidence>
<name>A0A1M6Q0G5_9FIRM</name>
<dbReference type="GO" id="GO:0003700">
    <property type="term" value="F:DNA-binding transcription factor activity"/>
    <property type="evidence" value="ECO:0007669"/>
    <property type="project" value="InterPro"/>
</dbReference>
<proteinExistence type="inferred from homology"/>
<keyword evidence="8" id="KW-1185">Reference proteome</keyword>
<dbReference type="PANTHER" id="PTHR46577:SF1">
    <property type="entry name" value="HTH-TYPE TRANSCRIPTIONAL REGULATORY PROTEIN GABR"/>
    <property type="match status" value="1"/>
</dbReference>
<dbReference type="CDD" id="cd00609">
    <property type="entry name" value="AAT_like"/>
    <property type="match status" value="1"/>
</dbReference>
<dbReference type="PROSITE" id="PS50949">
    <property type="entry name" value="HTH_GNTR"/>
    <property type="match status" value="1"/>
</dbReference>
<evidence type="ECO:0000256" key="2">
    <source>
        <dbReference type="ARBA" id="ARBA00022898"/>
    </source>
</evidence>
<gene>
    <name evidence="7" type="ORF">SAMN02745123_00832</name>
</gene>
<protein>
    <submittedName>
        <fullName evidence="7">Transcriptional regulator, GntR family</fullName>
    </submittedName>
</protein>
<dbReference type="RefSeq" id="WP_072911157.1">
    <property type="nucleotide sequence ID" value="NZ_FRAR01000007.1"/>
</dbReference>
<dbReference type="GO" id="GO:0030170">
    <property type="term" value="F:pyridoxal phosphate binding"/>
    <property type="evidence" value="ECO:0007669"/>
    <property type="project" value="InterPro"/>
</dbReference>
<evidence type="ECO:0000256" key="4">
    <source>
        <dbReference type="ARBA" id="ARBA00023125"/>
    </source>
</evidence>
<dbReference type="Gene3D" id="3.40.640.10">
    <property type="entry name" value="Type I PLP-dependent aspartate aminotransferase-like (Major domain)"/>
    <property type="match status" value="1"/>
</dbReference>
<dbReference type="InterPro" id="IPR000524">
    <property type="entry name" value="Tscrpt_reg_HTH_GntR"/>
</dbReference>
<dbReference type="InterPro" id="IPR036388">
    <property type="entry name" value="WH-like_DNA-bd_sf"/>
</dbReference>
<dbReference type="GO" id="GO:0003677">
    <property type="term" value="F:DNA binding"/>
    <property type="evidence" value="ECO:0007669"/>
    <property type="project" value="UniProtKB-KW"/>
</dbReference>
<accession>A0A1M6Q0G5</accession>
<dbReference type="Pfam" id="PF00392">
    <property type="entry name" value="GntR"/>
    <property type="match status" value="1"/>
</dbReference>
<dbReference type="SUPFAM" id="SSF53383">
    <property type="entry name" value="PLP-dependent transferases"/>
    <property type="match status" value="1"/>
</dbReference>
<dbReference type="STRING" id="1121421.SAMN02745123_00832"/>
<comment type="similarity">
    <text evidence="1">In the C-terminal section; belongs to the class-I pyridoxal-phosphate-dependent aminotransferase family.</text>
</comment>
<keyword evidence="5" id="KW-0804">Transcription</keyword>
<dbReference type="InterPro" id="IPR051446">
    <property type="entry name" value="HTH_trans_reg/aminotransferase"/>
</dbReference>
<keyword evidence="2" id="KW-0663">Pyridoxal phosphate</keyword>
<dbReference type="Gene3D" id="1.10.10.10">
    <property type="entry name" value="Winged helix-like DNA-binding domain superfamily/Winged helix DNA-binding domain"/>
    <property type="match status" value="1"/>
</dbReference>
<evidence type="ECO:0000256" key="1">
    <source>
        <dbReference type="ARBA" id="ARBA00005384"/>
    </source>
</evidence>